<evidence type="ECO:0000256" key="1">
    <source>
        <dbReference type="ARBA" id="ARBA00022679"/>
    </source>
</evidence>
<evidence type="ECO:0000256" key="3">
    <source>
        <dbReference type="PROSITE-ProRule" id="PRU10133"/>
    </source>
</evidence>
<dbReference type="Gene3D" id="3.10.110.10">
    <property type="entry name" value="Ubiquitin Conjugating Enzyme"/>
    <property type="match status" value="1"/>
</dbReference>
<dbReference type="PROSITE" id="PS50127">
    <property type="entry name" value="UBC_2"/>
    <property type="match status" value="1"/>
</dbReference>
<comment type="similarity">
    <text evidence="4">Belongs to the ubiquitin-conjugating enzyme family.</text>
</comment>
<protein>
    <recommendedName>
        <fullName evidence="5">UBC core domain-containing protein</fullName>
    </recommendedName>
</protein>
<feature type="active site" description="Glycyl thioester intermediate" evidence="3">
    <location>
        <position position="92"/>
    </location>
</feature>
<keyword evidence="2 4" id="KW-0833">Ubl conjugation pathway</keyword>
<dbReference type="EMBL" id="CAEY01001359">
    <property type="status" value="NOT_ANNOTATED_CDS"/>
    <property type="molecule type" value="Genomic_DNA"/>
</dbReference>
<dbReference type="InterPro" id="IPR000608">
    <property type="entry name" value="UBC"/>
</dbReference>
<dbReference type="PROSITE" id="PS00183">
    <property type="entry name" value="UBC_1"/>
    <property type="match status" value="1"/>
</dbReference>
<dbReference type="HOGENOM" id="CLU_030988_13_1_1"/>
<dbReference type="Pfam" id="PF00179">
    <property type="entry name" value="UQ_con"/>
    <property type="match status" value="1"/>
</dbReference>
<name>T1K265_TETUR</name>
<accession>T1K265</accession>
<sequence>MSDIASQRLKKELQEMRSHPDFAENRFTIDTVDDDLFHMVASIAGPPDTPYSDGMFQVDIKLTKKYPFAPPAVRFITHVWHPNISSITGCICLDILDDNWAAALTIRGVLLSLQSLLQDPEPNNPLDSSVATQYKNNPNLFRKTARYWTIVFASKDSKKRSNFSEFETKLQSLREMLPQKPEHSLISALSCNSWNVLAAFDALT</sequence>
<dbReference type="InterPro" id="IPR016135">
    <property type="entry name" value="UBQ-conjugating_enzyme/RWD"/>
</dbReference>
<dbReference type="SUPFAM" id="SSF54495">
    <property type="entry name" value="UBC-like"/>
    <property type="match status" value="1"/>
</dbReference>
<dbReference type="EnsemblMetazoa" id="tetur04g03900.1">
    <property type="protein sequence ID" value="tetur04g03900.1"/>
    <property type="gene ID" value="tetur04g03900"/>
</dbReference>
<dbReference type="InterPro" id="IPR023313">
    <property type="entry name" value="UBQ-conjugating_AS"/>
</dbReference>
<reference evidence="6" key="2">
    <citation type="submission" date="2015-06" db="UniProtKB">
        <authorList>
            <consortium name="EnsemblMetazoa"/>
        </authorList>
    </citation>
    <scope>IDENTIFICATION</scope>
</reference>
<evidence type="ECO:0000313" key="7">
    <source>
        <dbReference type="Proteomes" id="UP000015104"/>
    </source>
</evidence>
<dbReference type="GO" id="GO:0005524">
    <property type="term" value="F:ATP binding"/>
    <property type="evidence" value="ECO:0007669"/>
    <property type="project" value="UniProtKB-UniRule"/>
</dbReference>
<dbReference type="STRING" id="32264.T1K265"/>
<keyword evidence="1" id="KW-0808">Transferase</keyword>
<keyword evidence="4" id="KW-0067">ATP-binding</keyword>
<evidence type="ECO:0000313" key="6">
    <source>
        <dbReference type="EnsemblMetazoa" id="tetur04g03900.1"/>
    </source>
</evidence>
<dbReference type="InterPro" id="IPR050113">
    <property type="entry name" value="Ub_conjugating_enzyme"/>
</dbReference>
<evidence type="ECO:0000256" key="4">
    <source>
        <dbReference type="RuleBase" id="RU362109"/>
    </source>
</evidence>
<keyword evidence="7" id="KW-1185">Reference proteome</keyword>
<evidence type="ECO:0000259" key="5">
    <source>
        <dbReference type="PROSITE" id="PS50127"/>
    </source>
</evidence>
<proteinExistence type="inferred from homology"/>
<dbReference type="eggNOG" id="KOG0418">
    <property type="taxonomic scope" value="Eukaryota"/>
</dbReference>
<dbReference type="SMART" id="SM00212">
    <property type="entry name" value="UBCc"/>
    <property type="match status" value="1"/>
</dbReference>
<reference evidence="7" key="1">
    <citation type="submission" date="2011-08" db="EMBL/GenBank/DDBJ databases">
        <authorList>
            <person name="Rombauts S."/>
        </authorList>
    </citation>
    <scope>NUCLEOTIDE SEQUENCE</scope>
    <source>
        <strain evidence="7">London</strain>
    </source>
</reference>
<feature type="domain" description="UBC core" evidence="5">
    <location>
        <begin position="4"/>
        <end position="154"/>
    </location>
</feature>
<dbReference type="AlphaFoldDB" id="T1K265"/>
<dbReference type="GO" id="GO:0016740">
    <property type="term" value="F:transferase activity"/>
    <property type="evidence" value="ECO:0007669"/>
    <property type="project" value="UniProtKB-KW"/>
</dbReference>
<dbReference type="PANTHER" id="PTHR24067">
    <property type="entry name" value="UBIQUITIN-CONJUGATING ENZYME E2"/>
    <property type="match status" value="1"/>
</dbReference>
<dbReference type="Proteomes" id="UP000015104">
    <property type="component" value="Unassembled WGS sequence"/>
</dbReference>
<keyword evidence="4" id="KW-0547">Nucleotide-binding</keyword>
<evidence type="ECO:0000256" key="2">
    <source>
        <dbReference type="ARBA" id="ARBA00022786"/>
    </source>
</evidence>
<organism evidence="6 7">
    <name type="scientific">Tetranychus urticae</name>
    <name type="common">Two-spotted spider mite</name>
    <dbReference type="NCBI Taxonomy" id="32264"/>
    <lineage>
        <taxon>Eukaryota</taxon>
        <taxon>Metazoa</taxon>
        <taxon>Ecdysozoa</taxon>
        <taxon>Arthropoda</taxon>
        <taxon>Chelicerata</taxon>
        <taxon>Arachnida</taxon>
        <taxon>Acari</taxon>
        <taxon>Acariformes</taxon>
        <taxon>Trombidiformes</taxon>
        <taxon>Prostigmata</taxon>
        <taxon>Eleutherengona</taxon>
        <taxon>Raphignathae</taxon>
        <taxon>Tetranychoidea</taxon>
        <taxon>Tetranychidae</taxon>
        <taxon>Tetranychus</taxon>
    </lineage>
</organism>